<keyword evidence="1" id="KW-0732">Signal</keyword>
<organism evidence="2 3">
    <name type="scientific">Globodera rostochiensis</name>
    <name type="common">Golden nematode worm</name>
    <name type="synonym">Heterodera rostochiensis</name>
    <dbReference type="NCBI Taxonomy" id="31243"/>
    <lineage>
        <taxon>Eukaryota</taxon>
        <taxon>Metazoa</taxon>
        <taxon>Ecdysozoa</taxon>
        <taxon>Nematoda</taxon>
        <taxon>Chromadorea</taxon>
        <taxon>Rhabditida</taxon>
        <taxon>Tylenchina</taxon>
        <taxon>Tylenchomorpha</taxon>
        <taxon>Tylenchoidea</taxon>
        <taxon>Heteroderidae</taxon>
        <taxon>Heteroderinae</taxon>
        <taxon>Globodera</taxon>
    </lineage>
</organism>
<evidence type="ECO:0000256" key="1">
    <source>
        <dbReference type="SAM" id="SignalP"/>
    </source>
</evidence>
<dbReference type="WBParaSite" id="Gr19_v10_g13768.t1">
    <property type="protein sequence ID" value="Gr19_v10_g13768.t1"/>
    <property type="gene ID" value="Gr19_v10_g13768"/>
</dbReference>
<name>A0A914H4I2_GLORO</name>
<feature type="chain" id="PRO_5036689437" evidence="1">
    <location>
        <begin position="20"/>
        <end position="419"/>
    </location>
</feature>
<protein>
    <submittedName>
        <fullName evidence="3">Uncharacterized protein</fullName>
    </submittedName>
</protein>
<proteinExistence type="predicted"/>
<dbReference type="AlphaFoldDB" id="A0A914H4I2"/>
<feature type="signal peptide" evidence="1">
    <location>
        <begin position="1"/>
        <end position="19"/>
    </location>
</feature>
<reference evidence="3" key="1">
    <citation type="submission" date="2022-11" db="UniProtKB">
        <authorList>
            <consortium name="WormBaseParasite"/>
        </authorList>
    </citation>
    <scope>IDENTIFICATION</scope>
</reference>
<evidence type="ECO:0000313" key="2">
    <source>
        <dbReference type="Proteomes" id="UP000887572"/>
    </source>
</evidence>
<dbReference type="Proteomes" id="UP000887572">
    <property type="component" value="Unplaced"/>
</dbReference>
<accession>A0A914H4I2</accession>
<keyword evidence="2" id="KW-1185">Reference proteome</keyword>
<evidence type="ECO:0000313" key="3">
    <source>
        <dbReference type="WBParaSite" id="Gr19_v10_g13768.t1"/>
    </source>
</evidence>
<sequence>MNFFCWIIILIGSIHASLGNDFSFGQNLSKIDHIQQLIQKLRGTMEEGADWTNQSYSLMSLLLLEECKLVENVEIPAKISNNQLKLEVDRNCAALKSGKLLSNKSVITDKMALALQTDGQKMVAHLKRIEKEQQITVDGMHGTLVEIFSRAQEHTESKKLLLFVVLFKLLRQKIVEMSAGPAKNAIQTVLAQNSVAMPISMIGHKYALNILEVEENEDMQLIQKEEGTDWTKQADSQIESMLLEECQFVKNHGKIAKFVVKNAIMLGAEHGCQSLLKGELFSDGTELVEKVTLAFQTGDQKLIENLKRKEIGAKIAVDGGGTLAEILPLTKVGNILRMLEAKMSAGPAKDAVQNLLAQNSVVMPSDMVQLVMNLWKIYSHNHVYVNPQIRREHPRTRRKRDNGMQRILTELGSIIRINV</sequence>